<dbReference type="InterPro" id="IPR035979">
    <property type="entry name" value="RBD_domain_sf"/>
</dbReference>
<evidence type="ECO:0000259" key="6">
    <source>
        <dbReference type="PROSITE" id="PS50102"/>
    </source>
</evidence>
<feature type="domain" description="RRM" evidence="6">
    <location>
        <begin position="15"/>
        <end position="93"/>
    </location>
</feature>
<keyword evidence="3 5" id="KW-0694">RNA-binding</keyword>
<dbReference type="GO" id="GO:0000398">
    <property type="term" value="P:mRNA splicing, via spliceosome"/>
    <property type="evidence" value="ECO:0007669"/>
    <property type="project" value="UniProtKB-ARBA"/>
</dbReference>
<proteinExistence type="predicted"/>
<name>A0AAV5QGA4_9ASCO</name>
<dbReference type="RefSeq" id="XP_064850788.1">
    <property type="nucleotide sequence ID" value="XM_064994716.1"/>
</dbReference>
<evidence type="ECO:0000256" key="4">
    <source>
        <dbReference type="ARBA" id="ARBA00023242"/>
    </source>
</evidence>
<evidence type="ECO:0000256" key="1">
    <source>
        <dbReference type="ARBA" id="ARBA00004123"/>
    </source>
</evidence>
<sequence>MISKKLAESERNPNATLYIGNTPEELDEHLLYELLVQAAPIKNIKIPKDRITGLPQGYAFVELKVVNDVEYVVNVMNGITVFDKSLKIRKANTNQTSNNNLGQSSLQDLQDSSKIIDIGANIHISNLDPLMDDNLLISTFSNFGQLAKPPHIVRNNATENSTGNCFAFISFTDFECSDKAIKSMNGQYLMNRVIKVDYAFKKGNQKEKHGDKIERELAKRAKSNHYEMY</sequence>
<dbReference type="GO" id="GO:0071011">
    <property type="term" value="C:precatalytic spliceosome"/>
    <property type="evidence" value="ECO:0007669"/>
    <property type="project" value="TreeGrafter"/>
</dbReference>
<dbReference type="PROSITE" id="PS50102">
    <property type="entry name" value="RRM"/>
    <property type="match status" value="2"/>
</dbReference>
<evidence type="ECO:0000313" key="8">
    <source>
        <dbReference type="Proteomes" id="UP001360560"/>
    </source>
</evidence>
<evidence type="ECO:0000313" key="7">
    <source>
        <dbReference type="EMBL" id="GMM33788.1"/>
    </source>
</evidence>
<keyword evidence="8" id="KW-1185">Reference proteome</keyword>
<dbReference type="PANTHER" id="PTHR48030">
    <property type="entry name" value="SPLICING FACTOR 3B SUBUNIT 4"/>
    <property type="match status" value="1"/>
</dbReference>
<keyword evidence="2" id="KW-0677">Repeat</keyword>
<evidence type="ECO:0000256" key="2">
    <source>
        <dbReference type="ARBA" id="ARBA00022737"/>
    </source>
</evidence>
<keyword evidence="4" id="KW-0539">Nucleus</keyword>
<dbReference type="Proteomes" id="UP001360560">
    <property type="component" value="Unassembled WGS sequence"/>
</dbReference>
<dbReference type="Gene3D" id="3.30.70.330">
    <property type="match status" value="2"/>
</dbReference>
<dbReference type="AlphaFoldDB" id="A0AAV5QGA4"/>
<organism evidence="7 8">
    <name type="scientific">Saccharomycopsis crataegensis</name>
    <dbReference type="NCBI Taxonomy" id="43959"/>
    <lineage>
        <taxon>Eukaryota</taxon>
        <taxon>Fungi</taxon>
        <taxon>Dikarya</taxon>
        <taxon>Ascomycota</taxon>
        <taxon>Saccharomycotina</taxon>
        <taxon>Saccharomycetes</taxon>
        <taxon>Saccharomycopsidaceae</taxon>
        <taxon>Saccharomycopsis</taxon>
    </lineage>
</organism>
<dbReference type="InterPro" id="IPR052084">
    <property type="entry name" value="SF3B4_spliceosome_assoc"/>
</dbReference>
<dbReference type="InterPro" id="IPR000504">
    <property type="entry name" value="RRM_dom"/>
</dbReference>
<dbReference type="InterPro" id="IPR012677">
    <property type="entry name" value="Nucleotide-bd_a/b_plait_sf"/>
</dbReference>
<dbReference type="GO" id="GO:0003723">
    <property type="term" value="F:RNA binding"/>
    <property type="evidence" value="ECO:0007669"/>
    <property type="project" value="UniProtKB-UniRule"/>
</dbReference>
<dbReference type="GO" id="GO:0048026">
    <property type="term" value="P:positive regulation of mRNA splicing, via spliceosome"/>
    <property type="evidence" value="ECO:0007669"/>
    <property type="project" value="TreeGrafter"/>
</dbReference>
<dbReference type="GO" id="GO:0005686">
    <property type="term" value="C:U2 snRNP"/>
    <property type="evidence" value="ECO:0007669"/>
    <property type="project" value="UniProtKB-ARBA"/>
</dbReference>
<comment type="caution">
    <text evidence="7">The sequence shown here is derived from an EMBL/GenBank/DDBJ whole genome shotgun (WGS) entry which is preliminary data.</text>
</comment>
<feature type="domain" description="RRM" evidence="6">
    <location>
        <begin position="120"/>
        <end position="201"/>
    </location>
</feature>
<dbReference type="Pfam" id="PF00076">
    <property type="entry name" value="RRM_1"/>
    <property type="match status" value="2"/>
</dbReference>
<protein>
    <submittedName>
        <fullName evidence="7">U2 snRNP complex subunit</fullName>
    </submittedName>
</protein>
<evidence type="ECO:0000256" key="3">
    <source>
        <dbReference type="ARBA" id="ARBA00022884"/>
    </source>
</evidence>
<dbReference type="FunFam" id="3.30.70.330:FF:000895">
    <property type="entry name" value="Hsh49p"/>
    <property type="match status" value="1"/>
</dbReference>
<dbReference type="PANTHER" id="PTHR48030:SF3">
    <property type="entry name" value="SPLICING FACTOR 3B SUBUNIT 4"/>
    <property type="match status" value="1"/>
</dbReference>
<reference evidence="7 8" key="1">
    <citation type="journal article" date="2023" name="Elife">
        <title>Identification of key yeast species and microbe-microbe interactions impacting larval growth of Drosophila in the wild.</title>
        <authorList>
            <person name="Mure A."/>
            <person name="Sugiura Y."/>
            <person name="Maeda R."/>
            <person name="Honda K."/>
            <person name="Sakurai N."/>
            <person name="Takahashi Y."/>
            <person name="Watada M."/>
            <person name="Katoh T."/>
            <person name="Gotoh A."/>
            <person name="Gotoh Y."/>
            <person name="Taniguchi I."/>
            <person name="Nakamura K."/>
            <person name="Hayashi T."/>
            <person name="Katayama T."/>
            <person name="Uemura T."/>
            <person name="Hattori Y."/>
        </authorList>
    </citation>
    <scope>NUCLEOTIDE SEQUENCE [LARGE SCALE GENOMIC DNA]</scope>
    <source>
        <strain evidence="7 8">SC-9</strain>
    </source>
</reference>
<dbReference type="SMART" id="SM00360">
    <property type="entry name" value="RRM"/>
    <property type="match status" value="2"/>
</dbReference>
<comment type="subcellular location">
    <subcellularLocation>
        <location evidence="1">Nucleus</location>
    </subcellularLocation>
</comment>
<evidence type="ECO:0000256" key="5">
    <source>
        <dbReference type="PROSITE-ProRule" id="PRU00176"/>
    </source>
</evidence>
<dbReference type="GeneID" id="90071767"/>
<gene>
    <name evidence="7" type="ORF">DASC09_011130</name>
</gene>
<dbReference type="SUPFAM" id="SSF54928">
    <property type="entry name" value="RNA-binding domain, RBD"/>
    <property type="match status" value="1"/>
</dbReference>
<dbReference type="GO" id="GO:0005730">
    <property type="term" value="C:nucleolus"/>
    <property type="evidence" value="ECO:0007669"/>
    <property type="project" value="TreeGrafter"/>
</dbReference>
<dbReference type="EMBL" id="BTFZ01000002">
    <property type="protein sequence ID" value="GMM33788.1"/>
    <property type="molecule type" value="Genomic_DNA"/>
</dbReference>
<accession>A0AAV5QGA4</accession>